<evidence type="ECO:0000259" key="1">
    <source>
        <dbReference type="SMART" id="SM00881"/>
    </source>
</evidence>
<keyword evidence="3" id="KW-1185">Reference proteome</keyword>
<dbReference type="SMART" id="SM00881">
    <property type="entry name" value="CoA_binding"/>
    <property type="match status" value="1"/>
</dbReference>
<accession>A0A7J0BMG9</accession>
<dbReference type="SUPFAM" id="SSF56059">
    <property type="entry name" value="Glutathione synthetase ATP-binding domain-like"/>
    <property type="match status" value="1"/>
</dbReference>
<dbReference type="InterPro" id="IPR032875">
    <property type="entry name" value="Succ_CoA_lig_flav_dom"/>
</dbReference>
<dbReference type="InterPro" id="IPR003781">
    <property type="entry name" value="CoA-bd"/>
</dbReference>
<evidence type="ECO:0000313" key="2">
    <source>
        <dbReference type="EMBL" id="GFM34849.1"/>
    </source>
</evidence>
<feature type="domain" description="CoA-binding" evidence="1">
    <location>
        <begin position="323"/>
        <end position="420"/>
    </location>
</feature>
<dbReference type="Pfam" id="PF13607">
    <property type="entry name" value="Succ_CoA_lig"/>
    <property type="match status" value="1"/>
</dbReference>
<dbReference type="Gene3D" id="3.40.50.720">
    <property type="entry name" value="NAD(P)-binding Rossmann-like Domain"/>
    <property type="match status" value="1"/>
</dbReference>
<dbReference type="Gene3D" id="3.30.470.20">
    <property type="entry name" value="ATP-grasp fold, B domain"/>
    <property type="match status" value="1"/>
</dbReference>
<evidence type="ECO:0000313" key="3">
    <source>
        <dbReference type="Proteomes" id="UP000503840"/>
    </source>
</evidence>
<reference evidence="2 3" key="1">
    <citation type="submission" date="2020-05" db="EMBL/GenBank/DDBJ databases">
        <title>Draft genome sequence of Desulfovibrio sp. strain HN2T.</title>
        <authorList>
            <person name="Ueno A."/>
            <person name="Tamazawa S."/>
            <person name="Tamamura S."/>
            <person name="Murakami T."/>
            <person name="Kiyama T."/>
            <person name="Inomata H."/>
            <person name="Amano Y."/>
            <person name="Miyakawa K."/>
            <person name="Tamaki H."/>
            <person name="Naganuma T."/>
            <person name="Kaneko K."/>
        </authorList>
    </citation>
    <scope>NUCLEOTIDE SEQUENCE [LARGE SCALE GENOMIC DNA]</scope>
    <source>
        <strain evidence="2 3">HN2</strain>
    </source>
</reference>
<dbReference type="Gene3D" id="3.30.1490.20">
    <property type="entry name" value="ATP-grasp fold, A domain"/>
    <property type="match status" value="1"/>
</dbReference>
<dbReference type="SUPFAM" id="SSF52210">
    <property type="entry name" value="Succinyl-CoA synthetase domains"/>
    <property type="match status" value="2"/>
</dbReference>
<dbReference type="EMBL" id="BLVO01000016">
    <property type="protein sequence ID" value="GFM34849.1"/>
    <property type="molecule type" value="Genomic_DNA"/>
</dbReference>
<dbReference type="PANTHER" id="PTHR42793">
    <property type="entry name" value="COA BINDING DOMAIN CONTAINING PROTEIN"/>
    <property type="match status" value="1"/>
</dbReference>
<organism evidence="2 3">
    <name type="scientific">Desulfovibrio subterraneus</name>
    <dbReference type="NCBI Taxonomy" id="2718620"/>
    <lineage>
        <taxon>Bacteria</taxon>
        <taxon>Pseudomonadati</taxon>
        <taxon>Thermodesulfobacteriota</taxon>
        <taxon>Desulfovibrionia</taxon>
        <taxon>Desulfovibrionales</taxon>
        <taxon>Desulfovibrionaceae</taxon>
        <taxon>Desulfovibrio</taxon>
    </lineage>
</organism>
<proteinExistence type="predicted"/>
<dbReference type="Pfam" id="PF13380">
    <property type="entry name" value="CoA_binding_2"/>
    <property type="match status" value="1"/>
</dbReference>
<dbReference type="Proteomes" id="UP000503840">
    <property type="component" value="Unassembled WGS sequence"/>
</dbReference>
<dbReference type="InterPro" id="IPR013815">
    <property type="entry name" value="ATP_grasp_subdomain_1"/>
</dbReference>
<dbReference type="AlphaFoldDB" id="A0A7J0BMG9"/>
<sequence>MWGKSVFAQRWDERLRKVQTNVDLPSMEGVLRRAADEGRATLFEHEVYQFLKHLGSETPPRTLLLPVTAMPDDEELMSMPGDKVVLKIVSPTIVHKTEVGGVRIVPKEPDKIRATCRRMLYEVSEKYATLIERHPASAPEKYRGLSGDALLTAISLDIVGVLLVQFMPPDSDAFGNELIVGLRNTREFGMVLTAGLGGTDTELYAEHFRKDRALVSAATANLDGITFFELFTRTVSYKKLAGLTRSQTRMVTDEQLVECFSALIKVANHFSPHNPEAPFVIDELEVNPFAFSDYSMVPLDGLCAFSEPRAGGVPRPIAKIDALLHPKSIGIIGASPTRMNFGRIILNNIIKAGFSPDDMCCIHPTAQSVDGVRCVAGLDRLEAPLDFLVVAVGADMVPDLVDQIVERNAAQSVLLIPGGLGETEESRERADEIIAKIAAAHTTQSGGPVFCGGNSMGIISHPGRYDTWFLSEEKLPKQRGTHHRNMAFISQSGAFMGTRVSQWPSLDPAYLVSVGNQTDLTLGDFMAYFKDRPDVDVIGVYAEGFNDLDGLAFARSVRAAVNAGKEVVFYKAGRTPEGRLATSGHTASLAGDYTVCEACLTQAGAMVAKNIGQFEDLLRLASRLHGKPIAGNRIAGFSSAGFEAVAIADYVQTDDYQMQLAEFSPATQEQLTELVRRKRLESLVTVKNPLDINPGADDEVFASVIRLLDKDSRVDAVVAGLVPITPAMHSLITAAACGVQNKAEGPPDALGASCDCNAPEKARIVDELDALRSGLRKPLVLVVDGGRIFDPFKDALEALGFPVFRCVDRAMEALSLYIKARLTTALGRR</sequence>
<dbReference type="Pfam" id="PF13549">
    <property type="entry name" value="ATP-grasp_5"/>
    <property type="match status" value="2"/>
</dbReference>
<name>A0A7J0BMG9_9BACT</name>
<dbReference type="GO" id="GO:0005524">
    <property type="term" value="F:ATP binding"/>
    <property type="evidence" value="ECO:0007669"/>
    <property type="project" value="InterPro"/>
</dbReference>
<comment type="caution">
    <text evidence="2">The sequence shown here is derived from an EMBL/GenBank/DDBJ whole genome shotgun (WGS) entry which is preliminary data.</text>
</comment>
<gene>
    <name evidence="2" type="ORF">DSM101010T_32140</name>
</gene>
<dbReference type="InterPro" id="IPR016102">
    <property type="entry name" value="Succinyl-CoA_synth-like"/>
</dbReference>
<protein>
    <submittedName>
        <fullName evidence="2">CoA-binding protein</fullName>
    </submittedName>
</protein>
<dbReference type="InterPro" id="IPR036291">
    <property type="entry name" value="NAD(P)-bd_dom_sf"/>
</dbReference>
<dbReference type="PANTHER" id="PTHR42793:SF1">
    <property type="entry name" value="PEPTIDYL-LYSINE N-ACETYLTRANSFERASE PATZ"/>
    <property type="match status" value="1"/>
</dbReference>
<dbReference type="SUPFAM" id="SSF51735">
    <property type="entry name" value="NAD(P)-binding Rossmann-fold domains"/>
    <property type="match status" value="1"/>
</dbReference>
<dbReference type="Gene3D" id="3.40.50.261">
    <property type="entry name" value="Succinyl-CoA synthetase domains"/>
    <property type="match status" value="2"/>
</dbReference>